<dbReference type="Gene3D" id="3.40.30.10">
    <property type="entry name" value="Glutaredoxin"/>
    <property type="match status" value="1"/>
</dbReference>
<dbReference type="Pfam" id="PF13410">
    <property type="entry name" value="GST_C_2"/>
    <property type="match status" value="1"/>
</dbReference>
<accession>A0A0F9YZL4</accession>
<organism evidence="2">
    <name type="scientific">marine sediment metagenome</name>
    <dbReference type="NCBI Taxonomy" id="412755"/>
    <lineage>
        <taxon>unclassified sequences</taxon>
        <taxon>metagenomes</taxon>
        <taxon>ecological metagenomes</taxon>
    </lineage>
</organism>
<gene>
    <name evidence="2" type="ORF">LCGC14_0027210</name>
</gene>
<comment type="caution">
    <text evidence="2">The sequence shown here is derived from an EMBL/GenBank/DDBJ whole genome shotgun (WGS) entry which is preliminary data.</text>
</comment>
<dbReference type="Pfam" id="PF13409">
    <property type="entry name" value="GST_N_2"/>
    <property type="match status" value="1"/>
</dbReference>
<feature type="domain" description="GST N-terminal" evidence="1">
    <location>
        <begin position="2"/>
        <end position="88"/>
    </location>
</feature>
<dbReference type="PANTHER" id="PTHR43968:SF6">
    <property type="entry name" value="GLUTATHIONE S-TRANSFERASE OMEGA"/>
    <property type="match status" value="1"/>
</dbReference>
<dbReference type="PANTHER" id="PTHR43968">
    <property type="match status" value="1"/>
</dbReference>
<name>A0A0F9YZL4_9ZZZZ</name>
<dbReference type="CDD" id="cd03043">
    <property type="entry name" value="GST_N_1"/>
    <property type="match status" value="1"/>
</dbReference>
<dbReference type="SUPFAM" id="SSF47616">
    <property type="entry name" value="GST C-terminal domain-like"/>
    <property type="match status" value="1"/>
</dbReference>
<reference evidence="2" key="1">
    <citation type="journal article" date="2015" name="Nature">
        <title>Complex archaea that bridge the gap between prokaryotes and eukaryotes.</title>
        <authorList>
            <person name="Spang A."/>
            <person name="Saw J.H."/>
            <person name="Jorgensen S.L."/>
            <person name="Zaremba-Niedzwiedzka K."/>
            <person name="Martijn J."/>
            <person name="Lind A.E."/>
            <person name="van Eijk R."/>
            <person name="Schleper C."/>
            <person name="Guy L."/>
            <person name="Ettema T.J."/>
        </authorList>
    </citation>
    <scope>NUCLEOTIDE SEQUENCE</scope>
</reference>
<dbReference type="InterPro" id="IPR050983">
    <property type="entry name" value="GST_Omega/HSP26"/>
</dbReference>
<proteinExistence type="predicted"/>
<dbReference type="EMBL" id="LAZR01000005">
    <property type="protein sequence ID" value="KKO10189.1"/>
    <property type="molecule type" value="Genomic_DNA"/>
</dbReference>
<dbReference type="CDD" id="cd03194">
    <property type="entry name" value="GST_C_3"/>
    <property type="match status" value="1"/>
</dbReference>
<evidence type="ECO:0000313" key="2">
    <source>
        <dbReference type="EMBL" id="KKO10189.1"/>
    </source>
</evidence>
<dbReference type="AlphaFoldDB" id="A0A0F9YZL4"/>
<dbReference type="PROSITE" id="PS50404">
    <property type="entry name" value="GST_NTER"/>
    <property type="match status" value="1"/>
</dbReference>
<dbReference type="GO" id="GO:0005737">
    <property type="term" value="C:cytoplasm"/>
    <property type="evidence" value="ECO:0007669"/>
    <property type="project" value="TreeGrafter"/>
</dbReference>
<sequence length="233" mass="26063">MFDLYIANKNYSSWSLRPWVLMKALDIPFNERLMPFEGGLGASHDTFIRFSPSGLVPCLVDVNDDGELAVWDSLAIVEYLAEQHANVCPADKTARAWARSATAEMHSGFNTLRDECSMNCGVRVELNGLSAKLKTDVARLDALWQQGVERFGGPFLAGEHFTAVDAFYAPVAFRVQTFNLPVSEASQAYVEHLLALPAMQAWYQAALEEPWREPMHETETLKNGTLKADYRKA</sequence>
<dbReference type="InterPro" id="IPR004045">
    <property type="entry name" value="Glutathione_S-Trfase_N"/>
</dbReference>
<dbReference type="SUPFAM" id="SSF52833">
    <property type="entry name" value="Thioredoxin-like"/>
    <property type="match status" value="1"/>
</dbReference>
<dbReference type="Gene3D" id="1.20.1050.10">
    <property type="match status" value="1"/>
</dbReference>
<protein>
    <recommendedName>
        <fullName evidence="1">GST N-terminal domain-containing protein</fullName>
    </recommendedName>
</protein>
<evidence type="ECO:0000259" key="1">
    <source>
        <dbReference type="PROSITE" id="PS50404"/>
    </source>
</evidence>
<dbReference type="InterPro" id="IPR036249">
    <property type="entry name" value="Thioredoxin-like_sf"/>
</dbReference>
<dbReference type="InterPro" id="IPR036282">
    <property type="entry name" value="Glutathione-S-Trfase_C_sf"/>
</dbReference>